<feature type="region of interest" description="Disordered" evidence="2">
    <location>
        <begin position="403"/>
        <end position="424"/>
    </location>
</feature>
<dbReference type="SUPFAM" id="SSF56300">
    <property type="entry name" value="Metallo-dependent phosphatases"/>
    <property type="match status" value="1"/>
</dbReference>
<evidence type="ECO:0000313" key="5">
    <source>
        <dbReference type="Proteomes" id="UP000075321"/>
    </source>
</evidence>
<organism evidence="4 5">
    <name type="scientific">Halalkalicoccus paucihalophilus</name>
    <dbReference type="NCBI Taxonomy" id="1008153"/>
    <lineage>
        <taxon>Archaea</taxon>
        <taxon>Methanobacteriati</taxon>
        <taxon>Methanobacteriota</taxon>
        <taxon>Stenosarchaea group</taxon>
        <taxon>Halobacteria</taxon>
        <taxon>Halobacteriales</taxon>
        <taxon>Halococcaceae</taxon>
        <taxon>Halalkalicoccus</taxon>
    </lineage>
</organism>
<evidence type="ECO:0000259" key="3">
    <source>
        <dbReference type="SMART" id="SM00854"/>
    </source>
</evidence>
<sequence>MANDPSARIELGSEQTAGGESYSVFVAGDYVIGRDESPSPETTIAPSLRDRIAAADVSVVNFEAPLVAADAEGVPKSGPVVSNHDAAGEAIAESSFDVCTLANNHVRDYGPEGVASTVDALEALGLETVGVGDTHDAAFDPIEVGGGGVSIGIVNVCEREFNIAEENDYGAAWLSDRRARETIQRAAERFDTVIAVVHAGVEYVPFPSLDLQRRLREFVDLGADLVVGHHPHVPQGWERYEGGMIFYSLGNFLFDAMTDSKNASWGLALEIRFEGPTLVAVDLVPTEVIDGVVHPLGQRRDRDDHLAYLERVSEIITDRALLEPYWQEIAVQLLYERYTNWLHTGVGTTLQRARADPNNSELQRPLWDLEARRREILTLLTVVRMESHRWTMATALAVLTGETEDQRTPKISEEARSLLSRASR</sequence>
<dbReference type="Gene3D" id="3.60.21.10">
    <property type="match status" value="1"/>
</dbReference>
<reference evidence="4 5" key="1">
    <citation type="submission" date="2016-02" db="EMBL/GenBank/DDBJ databases">
        <title>Genome sequence of Halalkalicoccus paucihalophilus DSM 24557.</title>
        <authorList>
            <person name="Poehlein A."/>
            <person name="Daniel R."/>
        </authorList>
    </citation>
    <scope>NUCLEOTIDE SEQUENCE [LARGE SCALE GENOMIC DNA]</scope>
    <source>
        <strain evidence="4 5">DSM 24557</strain>
    </source>
</reference>
<dbReference type="PANTHER" id="PTHR33393">
    <property type="entry name" value="POLYGLUTAMINE SYNTHESIS ACCESSORY PROTEIN RV0574C-RELATED"/>
    <property type="match status" value="1"/>
</dbReference>
<feature type="compositionally biased region" description="Basic and acidic residues" evidence="2">
    <location>
        <begin position="404"/>
        <end position="416"/>
    </location>
</feature>
<dbReference type="InterPro" id="IPR019079">
    <property type="entry name" value="Capsule_synth_CapA"/>
</dbReference>
<evidence type="ECO:0000256" key="1">
    <source>
        <dbReference type="ARBA" id="ARBA00005662"/>
    </source>
</evidence>
<dbReference type="InterPro" id="IPR052169">
    <property type="entry name" value="CW_Biosynth-Accessory"/>
</dbReference>
<dbReference type="EMBL" id="LTAZ01000013">
    <property type="protein sequence ID" value="KYH24488.1"/>
    <property type="molecule type" value="Genomic_DNA"/>
</dbReference>
<dbReference type="Proteomes" id="UP000075321">
    <property type="component" value="Unassembled WGS sequence"/>
</dbReference>
<dbReference type="PATRIC" id="fig|1008153.3.peg.3657"/>
<dbReference type="CDD" id="cd07381">
    <property type="entry name" value="MPP_CapA"/>
    <property type="match status" value="1"/>
</dbReference>
<dbReference type="PANTHER" id="PTHR33393:SF13">
    <property type="entry name" value="PGA BIOSYNTHESIS PROTEIN CAPA"/>
    <property type="match status" value="1"/>
</dbReference>
<feature type="domain" description="Capsule synthesis protein CapA" evidence="3">
    <location>
        <begin position="23"/>
        <end position="256"/>
    </location>
</feature>
<dbReference type="Pfam" id="PF09587">
    <property type="entry name" value="PGA_cap"/>
    <property type="match status" value="1"/>
</dbReference>
<evidence type="ECO:0000256" key="2">
    <source>
        <dbReference type="SAM" id="MobiDB-lite"/>
    </source>
</evidence>
<dbReference type="OrthoDB" id="199819at2157"/>
<keyword evidence="5" id="KW-1185">Reference proteome</keyword>
<evidence type="ECO:0000313" key="4">
    <source>
        <dbReference type="EMBL" id="KYH24488.1"/>
    </source>
</evidence>
<comment type="similarity">
    <text evidence="1">Belongs to the CapA family.</text>
</comment>
<dbReference type="SMART" id="SM00854">
    <property type="entry name" value="PGA_cap"/>
    <property type="match status" value="1"/>
</dbReference>
<comment type="caution">
    <text evidence="4">The sequence shown here is derived from an EMBL/GenBank/DDBJ whole genome shotgun (WGS) entry which is preliminary data.</text>
</comment>
<dbReference type="AlphaFoldDB" id="A0A151A9V5"/>
<dbReference type="InterPro" id="IPR029052">
    <property type="entry name" value="Metallo-depent_PP-like"/>
</dbReference>
<proteinExistence type="inferred from homology"/>
<accession>A0A151A9V5</accession>
<gene>
    <name evidence="4" type="ORF">HAPAU_34710</name>
</gene>
<protein>
    <submittedName>
        <fullName evidence="4">Bacterial capsule synthesis protein PGA_cap</fullName>
    </submittedName>
</protein>
<name>A0A151A9V5_9EURY</name>
<dbReference type="RefSeq" id="WP_066384982.1">
    <property type="nucleotide sequence ID" value="NZ_LTAZ01000013.1"/>
</dbReference>